<dbReference type="InterPro" id="IPR008928">
    <property type="entry name" value="6-hairpin_glycosidase_sf"/>
</dbReference>
<organism evidence="2 3">
    <name type="scientific">Spodoptera litura</name>
    <name type="common">Asian cotton leafworm</name>
    <dbReference type="NCBI Taxonomy" id="69820"/>
    <lineage>
        <taxon>Eukaryota</taxon>
        <taxon>Metazoa</taxon>
        <taxon>Ecdysozoa</taxon>
        <taxon>Arthropoda</taxon>
        <taxon>Hexapoda</taxon>
        <taxon>Insecta</taxon>
        <taxon>Pterygota</taxon>
        <taxon>Neoptera</taxon>
        <taxon>Endopterygota</taxon>
        <taxon>Lepidoptera</taxon>
        <taxon>Glossata</taxon>
        <taxon>Ditrysia</taxon>
        <taxon>Noctuoidea</taxon>
        <taxon>Noctuidae</taxon>
        <taxon>Amphipyrinae</taxon>
        <taxon>Spodoptera</taxon>
    </lineage>
</organism>
<dbReference type="InterPro" id="IPR004879">
    <property type="entry name" value="Ssp411-like_TRX"/>
</dbReference>
<dbReference type="SUPFAM" id="SSF52833">
    <property type="entry name" value="Thioredoxin-like"/>
    <property type="match status" value="1"/>
</dbReference>
<dbReference type="OrthoDB" id="1923667at2759"/>
<dbReference type="Gene3D" id="1.50.10.10">
    <property type="match status" value="1"/>
</dbReference>
<dbReference type="RefSeq" id="XP_022830841.1">
    <property type="nucleotide sequence ID" value="XM_022975073.1"/>
</dbReference>
<dbReference type="InterPro" id="IPR012341">
    <property type="entry name" value="6hp_glycosidase-like_sf"/>
</dbReference>
<dbReference type="Pfam" id="PF03190">
    <property type="entry name" value="Thioredox_DsbH"/>
    <property type="match status" value="1"/>
</dbReference>
<dbReference type="Proteomes" id="UP000301870">
    <property type="component" value="Chromosome 29"/>
</dbReference>
<sequence length="841" mass="95073">MQFIVKRYIIMPTGRAVLLLRRLSTGDNRFKSLNLNQNSTKEPLVGNPVCTHRDLVLPKRLSTFGPNNIAVPQLTRSFSDNKIIMASSNADMPPTEQPKYTNRLISEKSPYLLQHAHNPVQWYPWCQEAIDKAKKENKLIFLSVGYSTCHWCHVMEKESFENEDVAKVMNEHFINIKVDREERPDIDRVYMLFILATSGGGGWPMSVFLTPDLRPVTGGTYFPPEDRWGRPGFKTILLSLANKWKENQEQFMEASVNIMQALQKISLVDSESSNNSIPGEATWEKCVRRYINNYYEPEFGGFGSAPKFPQASIFNFLFHYYARDKNNAEGKKCLDMCLHTLTKIAKGGIHDHISSGFARYSVDNDWHVPHFEKMLYDQAQLTVAYTDAYLATKDDFFADVVRDIIKYVNRDLRHPSGGYYSAEDADSYPEVGAPHKKEGAFCTWQYKELKSLLEHKKVNASLSYLDVFCDYFSVEADGNVSPGSDPHGELTNQNVLIIYGSKQETAEKFKLSMEQFDQVITDCVQILYEARQKRPRPHLDTKILCSWNGLMISGLAQAGQGLGEKQFVEDAIKTAEFIRQHLYDETNQILLHSCYRAEDGTIAQTEEPIKGFLDDYAFLIKGLLDLYEASLDYRWLKWARDLQQKQNELFWDPVNGGYYTCSMDDASVVLRLKEDQDGAEPSGNSVACHNLQRLAAYADKSAAPEGGDGEREMAMKLLKAFSKRLNDAPTSLPEMMSALMFYNDSPTQVLIAGGCSDPRTLELVRVVRSRLLPGRVLAVADPAAESPAGMSDILLSRIRSVGDVPTAYVCRRYACSLPVTDVKQLENLLDETPAAPSLNTK</sequence>
<feature type="domain" description="Spermatogenesis-associated protein 20-like TRX" evidence="1">
    <location>
        <begin position="101"/>
        <end position="263"/>
    </location>
</feature>
<dbReference type="CDD" id="cd02955">
    <property type="entry name" value="SSP411"/>
    <property type="match status" value="1"/>
</dbReference>
<proteinExistence type="predicted"/>
<accession>A0A9J7ELF9</accession>
<evidence type="ECO:0000259" key="1">
    <source>
        <dbReference type="Pfam" id="PF03190"/>
    </source>
</evidence>
<dbReference type="AlphaFoldDB" id="A0A9J7ELF9"/>
<dbReference type="PANTHER" id="PTHR42899">
    <property type="entry name" value="SPERMATOGENESIS-ASSOCIATED PROTEIN 20"/>
    <property type="match status" value="1"/>
</dbReference>
<dbReference type="SUPFAM" id="SSF48208">
    <property type="entry name" value="Six-hairpin glycosidases"/>
    <property type="match status" value="1"/>
</dbReference>
<protein>
    <submittedName>
        <fullName evidence="3">Spermatogenesis-associated protein 20 isoform X1</fullName>
    </submittedName>
</protein>
<dbReference type="GO" id="GO:0005975">
    <property type="term" value="P:carbohydrate metabolic process"/>
    <property type="evidence" value="ECO:0007669"/>
    <property type="project" value="InterPro"/>
</dbReference>
<name>A0A9J7ELF9_SPOLT</name>
<reference evidence="3" key="1">
    <citation type="submission" date="2025-08" db="UniProtKB">
        <authorList>
            <consortium name="RefSeq"/>
        </authorList>
    </citation>
    <scope>IDENTIFICATION</scope>
    <source>
        <strain evidence="3">Ishihara</strain>
        <tissue evidence="3">Whole body</tissue>
    </source>
</reference>
<dbReference type="GeneID" id="111359498"/>
<keyword evidence="2" id="KW-1185">Reference proteome</keyword>
<dbReference type="InterPro" id="IPR024705">
    <property type="entry name" value="Ssp411"/>
</dbReference>
<dbReference type="InterPro" id="IPR036249">
    <property type="entry name" value="Thioredoxin-like_sf"/>
</dbReference>
<dbReference type="Gene3D" id="3.40.30.10">
    <property type="entry name" value="Glutaredoxin"/>
    <property type="match status" value="1"/>
</dbReference>
<dbReference type="PIRSF" id="PIRSF006402">
    <property type="entry name" value="UCP006402_thioredoxin"/>
    <property type="match status" value="1"/>
</dbReference>
<gene>
    <name evidence="3" type="primary">LOC111359498</name>
</gene>
<evidence type="ECO:0000313" key="2">
    <source>
        <dbReference type="Proteomes" id="UP000301870"/>
    </source>
</evidence>
<dbReference type="KEGG" id="sliu:111359498"/>
<evidence type="ECO:0000313" key="3">
    <source>
        <dbReference type="RefSeq" id="XP_022830841.1"/>
    </source>
</evidence>
<dbReference type="PANTHER" id="PTHR42899:SF1">
    <property type="entry name" value="SPERMATOGENESIS-ASSOCIATED PROTEIN 20"/>
    <property type="match status" value="1"/>
</dbReference>